<dbReference type="PANTHER" id="PTHR42718:SF9">
    <property type="entry name" value="MAJOR FACILITATOR SUPERFAMILY MULTIDRUG TRANSPORTER MFSC"/>
    <property type="match status" value="1"/>
</dbReference>
<comment type="similarity">
    <text evidence="2">Belongs to the major facilitator superfamily. EmrB family.</text>
</comment>
<dbReference type="InterPro" id="IPR036259">
    <property type="entry name" value="MFS_trans_sf"/>
</dbReference>
<name>A0A6B0YZF1_9CHLR</name>
<dbReference type="SUPFAM" id="SSF103473">
    <property type="entry name" value="MFS general substrate transporter"/>
    <property type="match status" value="1"/>
</dbReference>
<evidence type="ECO:0000256" key="8">
    <source>
        <dbReference type="SAM" id="Phobius"/>
    </source>
</evidence>
<evidence type="ECO:0000256" key="6">
    <source>
        <dbReference type="ARBA" id="ARBA00022989"/>
    </source>
</evidence>
<evidence type="ECO:0000259" key="9">
    <source>
        <dbReference type="PROSITE" id="PS50850"/>
    </source>
</evidence>
<evidence type="ECO:0000256" key="5">
    <source>
        <dbReference type="ARBA" id="ARBA00022692"/>
    </source>
</evidence>
<feature type="transmembrane region" description="Helical" evidence="8">
    <location>
        <begin position="51"/>
        <end position="70"/>
    </location>
</feature>
<keyword evidence="4" id="KW-1003">Cell membrane</keyword>
<dbReference type="AlphaFoldDB" id="A0A6B0YZF1"/>
<feature type="transmembrane region" description="Helical" evidence="8">
    <location>
        <begin position="107"/>
        <end position="128"/>
    </location>
</feature>
<dbReference type="EMBL" id="VXRG01000161">
    <property type="protein sequence ID" value="MXY95575.1"/>
    <property type="molecule type" value="Genomic_DNA"/>
</dbReference>
<accession>A0A6B0YZF1</accession>
<evidence type="ECO:0000256" key="4">
    <source>
        <dbReference type="ARBA" id="ARBA00022475"/>
    </source>
</evidence>
<dbReference type="GO" id="GO:0005886">
    <property type="term" value="C:plasma membrane"/>
    <property type="evidence" value="ECO:0007669"/>
    <property type="project" value="UniProtKB-SubCell"/>
</dbReference>
<evidence type="ECO:0000256" key="3">
    <source>
        <dbReference type="ARBA" id="ARBA00022448"/>
    </source>
</evidence>
<keyword evidence="7 8" id="KW-0472">Membrane</keyword>
<evidence type="ECO:0000256" key="2">
    <source>
        <dbReference type="ARBA" id="ARBA00008537"/>
    </source>
</evidence>
<reference evidence="10" key="1">
    <citation type="submission" date="2019-09" db="EMBL/GenBank/DDBJ databases">
        <title>Characterisation of the sponge microbiome using genome-centric metagenomics.</title>
        <authorList>
            <person name="Engelberts J.P."/>
            <person name="Robbins S.J."/>
            <person name="De Goeij J.M."/>
            <person name="Aranda M."/>
            <person name="Bell S.C."/>
            <person name="Webster N.S."/>
        </authorList>
    </citation>
    <scope>NUCLEOTIDE SEQUENCE</scope>
    <source>
        <strain evidence="10">SB0664_bin_27</strain>
    </source>
</reference>
<dbReference type="Gene3D" id="1.20.1720.10">
    <property type="entry name" value="Multidrug resistance protein D"/>
    <property type="match status" value="1"/>
</dbReference>
<dbReference type="Gene3D" id="1.20.1250.20">
    <property type="entry name" value="MFS general substrate transporter like domains"/>
    <property type="match status" value="1"/>
</dbReference>
<dbReference type="InterPro" id="IPR020846">
    <property type="entry name" value="MFS_dom"/>
</dbReference>
<proteinExistence type="inferred from homology"/>
<evidence type="ECO:0000256" key="1">
    <source>
        <dbReference type="ARBA" id="ARBA00004651"/>
    </source>
</evidence>
<dbReference type="Pfam" id="PF07690">
    <property type="entry name" value="MFS_1"/>
    <property type="match status" value="1"/>
</dbReference>
<dbReference type="PROSITE" id="PS50850">
    <property type="entry name" value="MFS"/>
    <property type="match status" value="1"/>
</dbReference>
<feature type="transmembrane region" description="Helical" evidence="8">
    <location>
        <begin position="201"/>
        <end position="220"/>
    </location>
</feature>
<gene>
    <name evidence="10" type="ORF">F4Y42_19230</name>
</gene>
<feature type="transmembrane region" description="Helical" evidence="8">
    <location>
        <begin position="168"/>
        <end position="189"/>
    </location>
</feature>
<feature type="transmembrane region" description="Helical" evidence="8">
    <location>
        <begin position="82"/>
        <end position="101"/>
    </location>
</feature>
<organism evidence="10">
    <name type="scientific">Caldilineaceae bacterium SB0664_bin_27</name>
    <dbReference type="NCBI Taxonomy" id="2605260"/>
    <lineage>
        <taxon>Bacteria</taxon>
        <taxon>Bacillati</taxon>
        <taxon>Chloroflexota</taxon>
        <taxon>Caldilineae</taxon>
        <taxon>Caldilineales</taxon>
        <taxon>Caldilineaceae</taxon>
    </lineage>
</organism>
<feature type="transmembrane region" description="Helical" evidence="8">
    <location>
        <begin position="300"/>
        <end position="318"/>
    </location>
</feature>
<feature type="transmembrane region" description="Helical" evidence="8">
    <location>
        <begin position="330"/>
        <end position="351"/>
    </location>
</feature>
<sequence length="484" mass="51660">MARSTEQLFAERKWHIFAALGSGIFLASFDGGVVRVVLPALITEFDVDFALVQWVVLSFSLTQTAIMLGVGRLGDMVGKKPIFLSGTIAFAISSVLAGLAPNIQVLLFFRVLQAIGGAFATALSMGIVTETFPASERGKALGLFSATVSVGAIVGPILGGALLEYLSWRWIFFVGPPVGCISFILAWRYLPDPHPAGRQEFDWFGFQTFSTFLLALMLFLTFGERIGFQSPAMLGLLALSLLMLVLFIRTGLSANQPLLDLSLFRNSLFNLNLSMRLISFIVTGGISLLFPFYLTNLLNLDPTVVGLLLTATAFFFGLASPVSGMLSDRFGYRLIATAGLVILAYGCYTVSTLTAETSMLGYVLRVLPLGLGMGVFQSPNNSAVMGSVPRERLGVVSGVNVICRTLGNTSGVAALGALWASRVYTYAGPTLTGDVTEAAAAAQTAALRDVAFVAMALVGVALGMSVWGIVRGPAARHFRMRIQQ</sequence>
<dbReference type="GO" id="GO:0022857">
    <property type="term" value="F:transmembrane transporter activity"/>
    <property type="evidence" value="ECO:0007669"/>
    <property type="project" value="InterPro"/>
</dbReference>
<keyword evidence="3" id="KW-0813">Transport</keyword>
<evidence type="ECO:0000313" key="10">
    <source>
        <dbReference type="EMBL" id="MXY95575.1"/>
    </source>
</evidence>
<protein>
    <submittedName>
        <fullName evidence="10">MFS transporter</fullName>
    </submittedName>
</protein>
<dbReference type="CDD" id="cd17321">
    <property type="entry name" value="MFS_MMR_MDR_like"/>
    <property type="match status" value="1"/>
</dbReference>
<comment type="caution">
    <text evidence="10">The sequence shown here is derived from an EMBL/GenBank/DDBJ whole genome shotgun (WGS) entry which is preliminary data.</text>
</comment>
<dbReference type="InterPro" id="IPR011701">
    <property type="entry name" value="MFS"/>
</dbReference>
<feature type="domain" description="Major facilitator superfamily (MFS) profile" evidence="9">
    <location>
        <begin position="16"/>
        <end position="445"/>
    </location>
</feature>
<comment type="subcellular location">
    <subcellularLocation>
        <location evidence="1">Cell membrane</location>
        <topology evidence="1">Multi-pass membrane protein</topology>
    </subcellularLocation>
</comment>
<feature type="transmembrane region" description="Helical" evidence="8">
    <location>
        <begin position="140"/>
        <end position="162"/>
    </location>
</feature>
<feature type="transmembrane region" description="Helical" evidence="8">
    <location>
        <begin position="273"/>
        <end position="294"/>
    </location>
</feature>
<dbReference type="NCBIfam" id="TIGR00711">
    <property type="entry name" value="efflux_EmrB"/>
    <property type="match status" value="1"/>
</dbReference>
<keyword evidence="5 8" id="KW-0812">Transmembrane</keyword>
<feature type="transmembrane region" description="Helical" evidence="8">
    <location>
        <begin position="450"/>
        <end position="470"/>
    </location>
</feature>
<evidence type="ECO:0000256" key="7">
    <source>
        <dbReference type="ARBA" id="ARBA00023136"/>
    </source>
</evidence>
<keyword evidence="6 8" id="KW-1133">Transmembrane helix</keyword>
<feature type="transmembrane region" description="Helical" evidence="8">
    <location>
        <begin position="232"/>
        <end position="252"/>
    </location>
</feature>
<dbReference type="PANTHER" id="PTHR42718">
    <property type="entry name" value="MAJOR FACILITATOR SUPERFAMILY MULTIDRUG TRANSPORTER MFSC"/>
    <property type="match status" value="1"/>
</dbReference>
<dbReference type="InterPro" id="IPR004638">
    <property type="entry name" value="EmrB-like"/>
</dbReference>
<dbReference type="PRINTS" id="PR01036">
    <property type="entry name" value="TCRTETB"/>
</dbReference>